<dbReference type="Proteomes" id="UP000051955">
    <property type="component" value="Unassembled WGS sequence"/>
</dbReference>
<gene>
    <name evidence="1" type="ORF">FD25_GL002530</name>
</gene>
<dbReference type="EMBL" id="AZDV01000005">
    <property type="protein sequence ID" value="KRK96068.1"/>
    <property type="molecule type" value="Genomic_DNA"/>
</dbReference>
<dbReference type="AlphaFoldDB" id="A0A0R1LS95"/>
<evidence type="ECO:0000313" key="2">
    <source>
        <dbReference type="Proteomes" id="UP000051955"/>
    </source>
</evidence>
<reference evidence="1 2" key="1">
    <citation type="journal article" date="2015" name="Genome Announc.">
        <title>Expanding the biotechnology potential of lactobacilli through comparative genomics of 213 strains and associated genera.</title>
        <authorList>
            <person name="Sun Z."/>
            <person name="Harris H.M."/>
            <person name="McCann A."/>
            <person name="Guo C."/>
            <person name="Argimon S."/>
            <person name="Zhang W."/>
            <person name="Yang X."/>
            <person name="Jeffery I.B."/>
            <person name="Cooney J.C."/>
            <person name="Kagawa T.F."/>
            <person name="Liu W."/>
            <person name="Song Y."/>
            <person name="Salvetti E."/>
            <person name="Wrobel A."/>
            <person name="Rasinkangas P."/>
            <person name="Parkhill J."/>
            <person name="Rea M.C."/>
            <person name="O'Sullivan O."/>
            <person name="Ritari J."/>
            <person name="Douillard F.P."/>
            <person name="Paul Ross R."/>
            <person name="Yang R."/>
            <person name="Briner A.E."/>
            <person name="Felis G.E."/>
            <person name="de Vos W.M."/>
            <person name="Barrangou R."/>
            <person name="Klaenhammer T.R."/>
            <person name="Caufield P.W."/>
            <person name="Cui Y."/>
            <person name="Zhang H."/>
            <person name="O'Toole P.W."/>
        </authorList>
    </citation>
    <scope>NUCLEOTIDE SEQUENCE [LARGE SCALE GENOMIC DNA]</scope>
    <source>
        <strain evidence="1 2">DSM 19394</strain>
    </source>
</reference>
<accession>A0A0R1LS95</accession>
<sequence length="343" mass="37953">MLITFVGTYQRTFFVPRETISNKFGLSHPHLTYNNAIELFEEVRHGMRTILKWGLALLLGSSVCGGGTIAHAQTELPGSLVKVGHYTASTDYLNLSEYYQTTRPTTVTVQYRPTYHDGHTKQRQLTLPQGTTVAGYLTTQKVGNHLQQALLLYSSRLSYALLSRVQPKGYTVDPIADTDATPTVISGTQLTAFKRVACPKYMVAYSHGDLYAGGIAAALSPAEPTQTSLRITPDGVVELLSYDANANANLGFYQRPDTQAKITRTTFHDPYRDLYFAHDLRGFNLKRVSRTGLQQYKLTIENLHNPQHILGNPLKGVAGTFDSLYLVSGVPYYTFIGFDGASN</sequence>
<proteinExistence type="predicted"/>
<keyword evidence="2" id="KW-1185">Reference proteome</keyword>
<comment type="caution">
    <text evidence="1">The sequence shown here is derived from an EMBL/GenBank/DDBJ whole genome shotgun (WGS) entry which is preliminary data.</text>
</comment>
<protein>
    <submittedName>
        <fullName evidence="1">Uncharacterized protein</fullName>
    </submittedName>
</protein>
<dbReference type="PATRIC" id="fig|1423715.3.peg.2611"/>
<name>A0A0R1LS95_9LACO</name>
<evidence type="ECO:0000313" key="1">
    <source>
        <dbReference type="EMBL" id="KRK96068.1"/>
    </source>
</evidence>
<dbReference type="STRING" id="1423715.FD25_GL002530"/>
<organism evidence="1 2">
    <name type="scientific">Levilactobacillus acidifarinae DSM 19394 = JCM 15949</name>
    <dbReference type="NCBI Taxonomy" id="1423715"/>
    <lineage>
        <taxon>Bacteria</taxon>
        <taxon>Bacillati</taxon>
        <taxon>Bacillota</taxon>
        <taxon>Bacilli</taxon>
        <taxon>Lactobacillales</taxon>
        <taxon>Lactobacillaceae</taxon>
        <taxon>Levilactobacillus</taxon>
    </lineage>
</organism>